<name>A0ACC2FM84_DALPE</name>
<evidence type="ECO:0000313" key="1">
    <source>
        <dbReference type="EMBL" id="KAJ7992558.1"/>
    </source>
</evidence>
<dbReference type="Proteomes" id="UP001157502">
    <property type="component" value="Chromosome 25"/>
</dbReference>
<comment type="caution">
    <text evidence="1">The sequence shown here is derived from an EMBL/GenBank/DDBJ whole genome shotgun (WGS) entry which is preliminary data.</text>
</comment>
<evidence type="ECO:0000313" key="2">
    <source>
        <dbReference type="Proteomes" id="UP001157502"/>
    </source>
</evidence>
<keyword evidence="2" id="KW-1185">Reference proteome</keyword>
<sequence>MHWEARRRQDMADRRTSRAKQQMAEEPPEPSPKPLAEADPPTPQPDGNKCSNCGQNNTTSLTLYSAKIDNRYSSIQYSQQW</sequence>
<organism evidence="1 2">
    <name type="scientific">Dallia pectoralis</name>
    <name type="common">Alaska blackfish</name>
    <dbReference type="NCBI Taxonomy" id="75939"/>
    <lineage>
        <taxon>Eukaryota</taxon>
        <taxon>Metazoa</taxon>
        <taxon>Chordata</taxon>
        <taxon>Craniata</taxon>
        <taxon>Vertebrata</taxon>
        <taxon>Euteleostomi</taxon>
        <taxon>Actinopterygii</taxon>
        <taxon>Neopterygii</taxon>
        <taxon>Teleostei</taxon>
        <taxon>Protacanthopterygii</taxon>
        <taxon>Esociformes</taxon>
        <taxon>Umbridae</taxon>
        <taxon>Dallia</taxon>
    </lineage>
</organism>
<gene>
    <name evidence="1" type="ORF">DPEC_G00279930</name>
</gene>
<accession>A0ACC2FM84</accession>
<proteinExistence type="predicted"/>
<reference evidence="1" key="1">
    <citation type="submission" date="2021-05" db="EMBL/GenBank/DDBJ databases">
        <authorList>
            <person name="Pan Q."/>
            <person name="Jouanno E."/>
            <person name="Zahm M."/>
            <person name="Klopp C."/>
            <person name="Cabau C."/>
            <person name="Louis A."/>
            <person name="Berthelot C."/>
            <person name="Parey E."/>
            <person name="Roest Crollius H."/>
            <person name="Montfort J."/>
            <person name="Robinson-Rechavi M."/>
            <person name="Bouchez O."/>
            <person name="Lampietro C."/>
            <person name="Lopez Roques C."/>
            <person name="Donnadieu C."/>
            <person name="Postlethwait J."/>
            <person name="Bobe J."/>
            <person name="Dillon D."/>
            <person name="Chandos A."/>
            <person name="von Hippel F."/>
            <person name="Guiguen Y."/>
        </authorList>
    </citation>
    <scope>NUCLEOTIDE SEQUENCE</scope>
    <source>
        <strain evidence="1">YG-Jan2019</strain>
    </source>
</reference>
<dbReference type="EMBL" id="CM055752">
    <property type="protein sequence ID" value="KAJ7992558.1"/>
    <property type="molecule type" value="Genomic_DNA"/>
</dbReference>
<protein>
    <submittedName>
        <fullName evidence="1">Uncharacterized protein</fullName>
    </submittedName>
</protein>